<dbReference type="PROSITE" id="PS01278">
    <property type="entry name" value="MTTASE_RADICAL"/>
    <property type="match status" value="1"/>
</dbReference>
<dbReference type="EMBL" id="MPJW01000200">
    <property type="protein sequence ID" value="OLU37485.1"/>
    <property type="molecule type" value="Genomic_DNA"/>
</dbReference>
<comment type="cofactor">
    <cofactor evidence="1">
        <name>[4Fe-4S] cluster</name>
        <dbReference type="ChEBI" id="CHEBI:49883"/>
    </cofactor>
</comment>
<dbReference type="Gene3D" id="3.80.30.20">
    <property type="entry name" value="tm_1862 like domain"/>
    <property type="match status" value="1"/>
</dbReference>
<dbReference type="Pfam" id="PF04055">
    <property type="entry name" value="Radical_SAM"/>
    <property type="match status" value="1"/>
</dbReference>
<keyword evidence="4" id="KW-0949">S-adenosyl-L-methionine</keyword>
<dbReference type="SFLD" id="SFLDS00029">
    <property type="entry name" value="Radical_SAM"/>
    <property type="match status" value="1"/>
</dbReference>
<dbReference type="InterPro" id="IPR007197">
    <property type="entry name" value="rSAM"/>
</dbReference>
<dbReference type="PANTHER" id="PTHR11918">
    <property type="entry name" value="RADICAL SAM PROTEINS"/>
    <property type="match status" value="1"/>
</dbReference>
<dbReference type="InterPro" id="IPR005839">
    <property type="entry name" value="Methylthiotransferase"/>
</dbReference>
<evidence type="ECO:0000256" key="1">
    <source>
        <dbReference type="ARBA" id="ARBA00001966"/>
    </source>
</evidence>
<dbReference type="InterPro" id="IPR058240">
    <property type="entry name" value="rSAM_sf"/>
</dbReference>
<dbReference type="GO" id="GO:0051539">
    <property type="term" value="F:4 iron, 4 sulfur cluster binding"/>
    <property type="evidence" value="ECO:0007669"/>
    <property type="project" value="UniProtKB-KW"/>
</dbReference>
<keyword evidence="7" id="KW-0411">Iron-sulfur</keyword>
<dbReference type="InterPro" id="IPR020612">
    <property type="entry name" value="Methylthiotransferase_CS"/>
</dbReference>
<dbReference type="AlphaFoldDB" id="A0A1U7NDS2"/>
<dbReference type="InterPro" id="IPR006467">
    <property type="entry name" value="MiaB-like_bact"/>
</dbReference>
<dbReference type="NCBIfam" id="TIGR01579">
    <property type="entry name" value="MiaB-like-C"/>
    <property type="match status" value="1"/>
</dbReference>
<keyword evidence="5" id="KW-0479">Metal-binding</keyword>
<keyword evidence="11" id="KW-1185">Reference proteome</keyword>
<dbReference type="SMART" id="SM00729">
    <property type="entry name" value="Elp3"/>
    <property type="match status" value="1"/>
</dbReference>
<dbReference type="Proteomes" id="UP000186341">
    <property type="component" value="Unassembled WGS sequence"/>
</dbReference>
<dbReference type="GO" id="GO:0035598">
    <property type="term" value="F:tRNA (N(6)-L-threonylcarbamoyladenosine(37)-C(2))-methylthiotransferase activity"/>
    <property type="evidence" value="ECO:0007669"/>
    <property type="project" value="TreeGrafter"/>
</dbReference>
<comment type="caution">
    <text evidence="10">The sequence shown here is derived from an EMBL/GenBank/DDBJ whole genome shotgun (WGS) entry which is preliminary data.</text>
</comment>
<name>A0A1U7NDS2_9FIRM</name>
<gene>
    <name evidence="10" type="ORF">BO222_10720</name>
</gene>
<keyword evidence="3 10" id="KW-0808">Transferase</keyword>
<reference evidence="10 11" key="1">
    <citation type="submission" date="2016-11" db="EMBL/GenBank/DDBJ databases">
        <title>Description of two novel members of the family Erysipelotrichaceae: Ileibacterium lipovorans gen. nov., sp. nov. and Dubosiella newyorkensis, gen. nov., sp. nov.</title>
        <authorList>
            <person name="Cox L.M."/>
            <person name="Sohn J."/>
            <person name="Tyrrell K.L."/>
            <person name="Citron D.M."/>
            <person name="Lawson P.A."/>
            <person name="Patel N.B."/>
            <person name="Iizumi T."/>
            <person name="Perez-Perez G.I."/>
            <person name="Goldstein E.J."/>
            <person name="Blaser M.J."/>
        </authorList>
    </citation>
    <scope>NUCLEOTIDE SEQUENCE [LARGE SCALE GENOMIC DNA]</scope>
    <source>
        <strain evidence="10 11">NYU-BL-A3</strain>
    </source>
</reference>
<evidence type="ECO:0000256" key="2">
    <source>
        <dbReference type="ARBA" id="ARBA00022485"/>
    </source>
</evidence>
<dbReference type="Gene3D" id="3.40.50.12160">
    <property type="entry name" value="Methylthiotransferase, N-terminal domain"/>
    <property type="match status" value="1"/>
</dbReference>
<dbReference type="SUPFAM" id="SSF102114">
    <property type="entry name" value="Radical SAM enzymes"/>
    <property type="match status" value="1"/>
</dbReference>
<evidence type="ECO:0000313" key="10">
    <source>
        <dbReference type="EMBL" id="OLU37485.1"/>
    </source>
</evidence>
<organism evidence="10 11">
    <name type="scientific">Ileibacterium valens</name>
    <dbReference type="NCBI Taxonomy" id="1862668"/>
    <lineage>
        <taxon>Bacteria</taxon>
        <taxon>Bacillati</taxon>
        <taxon>Bacillota</taxon>
        <taxon>Erysipelotrichia</taxon>
        <taxon>Erysipelotrichales</taxon>
        <taxon>Erysipelotrichaceae</taxon>
        <taxon>Ileibacterium</taxon>
    </lineage>
</organism>
<evidence type="ECO:0000259" key="8">
    <source>
        <dbReference type="PROSITE" id="PS51449"/>
    </source>
</evidence>
<evidence type="ECO:0000313" key="11">
    <source>
        <dbReference type="Proteomes" id="UP000186341"/>
    </source>
</evidence>
<evidence type="ECO:0000256" key="6">
    <source>
        <dbReference type="ARBA" id="ARBA00023004"/>
    </source>
</evidence>
<dbReference type="SFLD" id="SFLDG01082">
    <property type="entry name" value="B12-binding_domain_containing"/>
    <property type="match status" value="1"/>
</dbReference>
<dbReference type="OrthoDB" id="9805215at2"/>
<dbReference type="PROSITE" id="PS51449">
    <property type="entry name" value="MTTASE_N"/>
    <property type="match status" value="1"/>
</dbReference>
<proteinExistence type="predicted"/>
<keyword evidence="2" id="KW-0004">4Fe-4S</keyword>
<dbReference type="PANTHER" id="PTHR11918:SF45">
    <property type="entry name" value="THREONYLCARBAMOYLADENOSINE TRNA METHYLTHIOTRANSFERASE"/>
    <property type="match status" value="1"/>
</dbReference>
<evidence type="ECO:0000256" key="4">
    <source>
        <dbReference type="ARBA" id="ARBA00022691"/>
    </source>
</evidence>
<evidence type="ECO:0000259" key="9">
    <source>
        <dbReference type="PROSITE" id="PS51918"/>
    </source>
</evidence>
<feature type="domain" description="MTTase N-terminal" evidence="8">
    <location>
        <begin position="2"/>
        <end position="138"/>
    </location>
</feature>
<dbReference type="InterPro" id="IPR006638">
    <property type="entry name" value="Elp3/MiaA/NifB-like_rSAM"/>
</dbReference>
<dbReference type="GO" id="GO:0046872">
    <property type="term" value="F:metal ion binding"/>
    <property type="evidence" value="ECO:0007669"/>
    <property type="project" value="UniProtKB-KW"/>
</dbReference>
<accession>A0A1U7NDS2</accession>
<evidence type="ECO:0000256" key="5">
    <source>
        <dbReference type="ARBA" id="ARBA00022723"/>
    </source>
</evidence>
<evidence type="ECO:0000256" key="3">
    <source>
        <dbReference type="ARBA" id="ARBA00022679"/>
    </source>
</evidence>
<dbReference type="InterPro" id="IPR013848">
    <property type="entry name" value="Methylthiotransferase_N"/>
</dbReference>
<evidence type="ECO:0000256" key="7">
    <source>
        <dbReference type="ARBA" id="ARBA00023014"/>
    </source>
</evidence>
<dbReference type="PROSITE" id="PS51918">
    <property type="entry name" value="RADICAL_SAM"/>
    <property type="match status" value="1"/>
</dbReference>
<feature type="domain" description="Radical SAM core" evidence="9">
    <location>
        <begin position="178"/>
        <end position="406"/>
    </location>
</feature>
<dbReference type="InterPro" id="IPR038135">
    <property type="entry name" value="Methylthiotransferase_N_sf"/>
</dbReference>
<sequence length="470" mass="53705">MRTFEIITLGCKVNEYETRYYQEQLEKLGLIEIHRDSEDEFNSNSSNLNHSLNEKNERSESEADVVIINTCTVTNTAAAKSRKKIRKARKENPEAIVVIVGCYAQVVEPNIAEGLQADLILGSSHKSEFGAWIEKLMNQRGWMSDESNGIESKERKLHFEVSPIEDISDFDNMPIGHFEHQHRAFLKIQDGCNQYCAYCQIPLARGPERSQIPAEVIKTARSLTETGHLELVLTGIHTGRYSFRKTNLSMLLSMLLEETDENVTFRISSIEITEVTDELLDLMAQNPRILPHLHIPIQAGSDETLARMKRPYTVEQFKKRVSEIRKKVPDISISTDVITGFVQESDEEFAQTVKNLEEIGFSFLHVFPYSRRKGTAADKMSGFIDAAVAKKRTHELLKLSDQLRQNDMKRFKTSEILLERPENNHPDIMLGYTKQYHPAKVLHPVQTSGRIEVKILGIEDGVFICEEIQR</sequence>
<keyword evidence="6" id="KW-0408">Iron</keyword>
<dbReference type="Pfam" id="PF00919">
    <property type="entry name" value="UPF0004"/>
    <property type="match status" value="1"/>
</dbReference>
<dbReference type="InterPro" id="IPR023404">
    <property type="entry name" value="rSAM_horseshoe"/>
</dbReference>
<dbReference type="NCBIfam" id="TIGR00089">
    <property type="entry name" value="MiaB/RimO family radical SAM methylthiotransferase"/>
    <property type="match status" value="1"/>
</dbReference>
<protein>
    <submittedName>
        <fullName evidence="10">tRNA (N(6)-L-threonylcarbamoyladenosine(37)-C(2))-methylthiotransferase MtaB</fullName>
    </submittedName>
</protein>